<evidence type="ECO:0000313" key="2">
    <source>
        <dbReference type="EMBL" id="TKA65148.1"/>
    </source>
</evidence>
<sequence>MAGTGLLTCDDQAVDLSLQYLLADRPKRHIYSKHLNHIFQEAGIDPGGSANAILDDSVATIWRDLHLHQRLPPDKQNQLEDILRDALVEKIVRSIMGKMSARRSMGAWHETVDGRVDFTVTRRSMLTESREEFLRLREEEHVRVQEKRREMVWSLEDERSTGQVVGEWRARVGVEPSRESREQLLGWREADALSEQSAWSGDAEDGKTGSNVVCLGSRARVSGRYQGTGALDAAATLPNGLPRHEPSPRVALPNALLPDGLPPNASPPSDLPPMALPPNGLPAHGLPPHALPAHGLPPHGLPPHSLPPHGLPPNGLPPHGLPTPPFHLTNYTSYVDSSSNVVQPANNLDINITSSPPAEPSARMPSIVPSDDDVEGRSRKRRRVTDEEAEFASELHWRLTQLAWTTCEA</sequence>
<feature type="compositionally biased region" description="Low complexity" evidence="1">
    <location>
        <begin position="281"/>
        <end position="298"/>
    </location>
</feature>
<name>A0A4U0WR18_9PEZI</name>
<keyword evidence="3" id="KW-1185">Reference proteome</keyword>
<dbReference type="Proteomes" id="UP000309340">
    <property type="component" value="Unassembled WGS sequence"/>
</dbReference>
<reference evidence="2 3" key="1">
    <citation type="submission" date="2017-03" db="EMBL/GenBank/DDBJ databases">
        <title>Genomes of endolithic fungi from Antarctica.</title>
        <authorList>
            <person name="Coleine C."/>
            <person name="Masonjones S."/>
            <person name="Stajich J.E."/>
        </authorList>
    </citation>
    <scope>NUCLEOTIDE SEQUENCE [LARGE SCALE GENOMIC DNA]</scope>
    <source>
        <strain evidence="2 3">CCFEE 5184</strain>
    </source>
</reference>
<feature type="region of interest" description="Disordered" evidence="1">
    <location>
        <begin position="236"/>
        <end position="324"/>
    </location>
</feature>
<comment type="caution">
    <text evidence="2">The sequence shown here is derived from an EMBL/GenBank/DDBJ whole genome shotgun (WGS) entry which is preliminary data.</text>
</comment>
<protein>
    <submittedName>
        <fullName evidence="2">Uncharacterized protein</fullName>
    </submittedName>
</protein>
<feature type="compositionally biased region" description="Pro residues" evidence="1">
    <location>
        <begin position="260"/>
        <end position="280"/>
    </location>
</feature>
<gene>
    <name evidence="2" type="ORF">B0A55_09879</name>
</gene>
<evidence type="ECO:0000256" key="1">
    <source>
        <dbReference type="SAM" id="MobiDB-lite"/>
    </source>
</evidence>
<evidence type="ECO:0000313" key="3">
    <source>
        <dbReference type="Proteomes" id="UP000309340"/>
    </source>
</evidence>
<proteinExistence type="predicted"/>
<accession>A0A4U0WR18</accession>
<organism evidence="2 3">
    <name type="scientific">Friedmanniomyces simplex</name>
    <dbReference type="NCBI Taxonomy" id="329884"/>
    <lineage>
        <taxon>Eukaryota</taxon>
        <taxon>Fungi</taxon>
        <taxon>Dikarya</taxon>
        <taxon>Ascomycota</taxon>
        <taxon>Pezizomycotina</taxon>
        <taxon>Dothideomycetes</taxon>
        <taxon>Dothideomycetidae</taxon>
        <taxon>Mycosphaerellales</taxon>
        <taxon>Teratosphaeriaceae</taxon>
        <taxon>Friedmanniomyces</taxon>
    </lineage>
</organism>
<feature type="compositionally biased region" description="Pro residues" evidence="1">
    <location>
        <begin position="299"/>
        <end position="324"/>
    </location>
</feature>
<dbReference type="EMBL" id="NAJQ01000764">
    <property type="protein sequence ID" value="TKA65148.1"/>
    <property type="molecule type" value="Genomic_DNA"/>
</dbReference>
<feature type="region of interest" description="Disordered" evidence="1">
    <location>
        <begin position="351"/>
        <end position="388"/>
    </location>
</feature>
<dbReference type="STRING" id="329884.A0A4U0WR18"/>
<dbReference type="AlphaFoldDB" id="A0A4U0WR18"/>